<dbReference type="AlphaFoldDB" id="A0AA35VVP2"/>
<sequence length="405" mass="41456">MTGPAPRPMVPPEWRLRLGLALLATVLAAGAWALRDAVDPRLRALAGLVAFLAVAGACSARIRSVNLRMVASGLALQAGFGWLVLKGEVAGVRPAYEFFAGLAAVVTQFLEFTNAGSQFVFRGAGGPGADGRGVPQRVVVKVMARVMAKVMGTSGAESLSAAANVFLGQTEAPIVTRPYIAGMTQSELLALMIGGMATIAGTVMAIYISLGADPVAISCCRETDTPATIGTVRMTVESDHVNVIDALATGASDGTRLAINVAAMLIAFLAFIAMFDFVLGLLHPSLSLAAIFAVCFAPVAALLGVSSADLPAVADLLGTKLATNEFVAFIQLNETYLGTVSERTRVVATFALSGFANVGSIGILLGGIGGLAPSRRADLARLGPVALLGGFLATLINAAIASMLL</sequence>
<keyword evidence="6 7" id="KW-0472">Membrane</keyword>
<evidence type="ECO:0000313" key="12">
    <source>
        <dbReference type="Proteomes" id="UP001174909"/>
    </source>
</evidence>
<dbReference type="InterPro" id="IPR002668">
    <property type="entry name" value="CNT_N_dom"/>
</dbReference>
<dbReference type="Proteomes" id="UP001174909">
    <property type="component" value="Unassembled WGS sequence"/>
</dbReference>
<feature type="transmembrane region" description="Helical" evidence="7">
    <location>
        <begin position="346"/>
        <end position="372"/>
    </location>
</feature>
<dbReference type="InterPro" id="IPR008276">
    <property type="entry name" value="C_nuclsd_transpt"/>
</dbReference>
<dbReference type="Pfam" id="PF07670">
    <property type="entry name" value="Gate"/>
    <property type="match status" value="1"/>
</dbReference>
<proteinExistence type="inferred from homology"/>
<evidence type="ECO:0000256" key="5">
    <source>
        <dbReference type="ARBA" id="ARBA00022989"/>
    </source>
</evidence>
<feature type="domain" description="Concentrative nucleoside transporter N-terminal" evidence="8">
    <location>
        <begin position="46"/>
        <end position="122"/>
    </location>
</feature>
<keyword evidence="5 7" id="KW-1133">Transmembrane helix</keyword>
<feature type="transmembrane region" description="Helical" evidence="7">
    <location>
        <begin position="188"/>
        <end position="208"/>
    </location>
</feature>
<evidence type="ECO:0000313" key="11">
    <source>
        <dbReference type="EMBL" id="CAI7994511.1"/>
    </source>
</evidence>
<dbReference type="InterPro" id="IPR011642">
    <property type="entry name" value="Gate_dom"/>
</dbReference>
<keyword evidence="12" id="KW-1185">Reference proteome</keyword>
<dbReference type="GO" id="GO:0015293">
    <property type="term" value="F:symporter activity"/>
    <property type="evidence" value="ECO:0007669"/>
    <property type="project" value="TreeGrafter"/>
</dbReference>
<evidence type="ECO:0000256" key="1">
    <source>
        <dbReference type="ARBA" id="ARBA00004651"/>
    </source>
</evidence>
<gene>
    <name evidence="11" type="ORF">GBAR_LOCUS1473</name>
</gene>
<dbReference type="InterPro" id="IPR011657">
    <property type="entry name" value="CNT_C_dom"/>
</dbReference>
<comment type="caution">
    <text evidence="11">The sequence shown here is derived from an EMBL/GenBank/DDBJ whole genome shotgun (WGS) entry which is preliminary data.</text>
</comment>
<evidence type="ECO:0000259" key="10">
    <source>
        <dbReference type="Pfam" id="PF07670"/>
    </source>
</evidence>
<dbReference type="PANTHER" id="PTHR10590">
    <property type="entry name" value="SODIUM/NUCLEOSIDE COTRANSPORTER"/>
    <property type="match status" value="1"/>
</dbReference>
<organism evidence="11 12">
    <name type="scientific">Geodia barretti</name>
    <name type="common">Barrett's horny sponge</name>
    <dbReference type="NCBI Taxonomy" id="519541"/>
    <lineage>
        <taxon>Eukaryota</taxon>
        <taxon>Metazoa</taxon>
        <taxon>Porifera</taxon>
        <taxon>Demospongiae</taxon>
        <taxon>Heteroscleromorpha</taxon>
        <taxon>Tetractinellida</taxon>
        <taxon>Astrophorina</taxon>
        <taxon>Geodiidae</taxon>
        <taxon>Geodia</taxon>
    </lineage>
</organism>
<feature type="transmembrane region" description="Helical" evidence="7">
    <location>
        <begin position="384"/>
        <end position="404"/>
    </location>
</feature>
<evidence type="ECO:0000256" key="7">
    <source>
        <dbReference type="SAM" id="Phobius"/>
    </source>
</evidence>
<feature type="transmembrane region" description="Helical" evidence="7">
    <location>
        <begin position="286"/>
        <end position="308"/>
    </location>
</feature>
<accession>A0AA35VVP2</accession>
<evidence type="ECO:0000256" key="2">
    <source>
        <dbReference type="ARBA" id="ARBA00009033"/>
    </source>
</evidence>
<dbReference type="GO" id="GO:0005886">
    <property type="term" value="C:plasma membrane"/>
    <property type="evidence" value="ECO:0007669"/>
    <property type="project" value="UniProtKB-SubCell"/>
</dbReference>
<evidence type="ECO:0000256" key="4">
    <source>
        <dbReference type="ARBA" id="ARBA00022692"/>
    </source>
</evidence>
<evidence type="ECO:0000259" key="8">
    <source>
        <dbReference type="Pfam" id="PF01773"/>
    </source>
</evidence>
<dbReference type="Pfam" id="PF07662">
    <property type="entry name" value="Nucleos_tra2_C"/>
    <property type="match status" value="1"/>
</dbReference>
<feature type="transmembrane region" description="Helical" evidence="7">
    <location>
        <begin position="43"/>
        <end position="62"/>
    </location>
</feature>
<feature type="domain" description="Concentrative nucleoside transporter C-terminal" evidence="9">
    <location>
        <begin position="226"/>
        <end position="401"/>
    </location>
</feature>
<feature type="domain" description="Nucleoside transporter/FeoB GTPase Gate" evidence="10">
    <location>
        <begin position="139"/>
        <end position="212"/>
    </location>
</feature>
<evidence type="ECO:0000256" key="6">
    <source>
        <dbReference type="ARBA" id="ARBA00023136"/>
    </source>
</evidence>
<dbReference type="PANTHER" id="PTHR10590:SF4">
    <property type="entry name" value="SOLUTE CARRIER FAMILY 28 MEMBER 3"/>
    <property type="match status" value="1"/>
</dbReference>
<protein>
    <submittedName>
        <fullName evidence="11">Uncharacterized transporter HI_0519</fullName>
    </submittedName>
</protein>
<dbReference type="EMBL" id="CASHTH010000216">
    <property type="protein sequence ID" value="CAI7994511.1"/>
    <property type="molecule type" value="Genomic_DNA"/>
</dbReference>
<feature type="transmembrane region" description="Helical" evidence="7">
    <location>
        <begin position="257"/>
        <end position="279"/>
    </location>
</feature>
<evidence type="ECO:0000256" key="3">
    <source>
        <dbReference type="ARBA" id="ARBA00022475"/>
    </source>
</evidence>
<evidence type="ECO:0000259" key="9">
    <source>
        <dbReference type="Pfam" id="PF07662"/>
    </source>
</evidence>
<comment type="subcellular location">
    <subcellularLocation>
        <location evidence="1">Cell membrane</location>
        <topology evidence="1">Multi-pass membrane protein</topology>
    </subcellularLocation>
</comment>
<reference evidence="11" key="1">
    <citation type="submission" date="2023-03" db="EMBL/GenBank/DDBJ databases">
        <authorList>
            <person name="Steffen K."/>
            <person name="Cardenas P."/>
        </authorList>
    </citation>
    <scope>NUCLEOTIDE SEQUENCE</scope>
</reference>
<dbReference type="GO" id="GO:0005337">
    <property type="term" value="F:nucleoside transmembrane transporter activity"/>
    <property type="evidence" value="ECO:0007669"/>
    <property type="project" value="InterPro"/>
</dbReference>
<comment type="similarity">
    <text evidence="2">Belongs to the concentrative nucleoside transporter (CNT) (TC 2.A.41) family.</text>
</comment>
<keyword evidence="4 7" id="KW-0812">Transmembrane</keyword>
<keyword evidence="3" id="KW-1003">Cell membrane</keyword>
<dbReference type="Pfam" id="PF01773">
    <property type="entry name" value="Nucleos_tra2_N"/>
    <property type="match status" value="1"/>
</dbReference>
<name>A0AA35VVP2_GEOBA</name>